<keyword evidence="9 15" id="KW-0663">Pyridoxal phosphate</keyword>
<evidence type="ECO:0000256" key="4">
    <source>
        <dbReference type="ARBA" id="ARBA00004931"/>
    </source>
</evidence>
<keyword evidence="10" id="KW-0100">Branched-chain amino acid biosynthesis</keyword>
<comment type="cofactor">
    <cofactor evidence="1 15">
        <name>pyridoxal 5'-phosphate</name>
        <dbReference type="ChEBI" id="CHEBI:597326"/>
    </cofactor>
</comment>
<dbReference type="InterPro" id="IPR050571">
    <property type="entry name" value="Class-IV_PLP-Dep_Aminotrnsfr"/>
</dbReference>
<dbReference type="EC" id="2.6.1.42" evidence="7"/>
<dbReference type="Pfam" id="PF01063">
    <property type="entry name" value="Aminotran_4"/>
    <property type="match status" value="1"/>
</dbReference>
<dbReference type="RefSeq" id="WP_062948971.1">
    <property type="nucleotide sequence ID" value="NZ_LPVY01000003.1"/>
</dbReference>
<evidence type="ECO:0000256" key="5">
    <source>
        <dbReference type="ARBA" id="ARBA00005072"/>
    </source>
</evidence>
<evidence type="ECO:0000256" key="3">
    <source>
        <dbReference type="ARBA" id="ARBA00004824"/>
    </source>
</evidence>
<dbReference type="PROSITE" id="PS00770">
    <property type="entry name" value="AA_TRANSFER_CLASS_4"/>
    <property type="match status" value="1"/>
</dbReference>
<evidence type="ECO:0000313" key="16">
    <source>
        <dbReference type="EMBL" id="KZB68124.1"/>
    </source>
</evidence>
<gene>
    <name evidence="16" type="ORF">AUP42_11700</name>
</gene>
<evidence type="ECO:0000256" key="14">
    <source>
        <dbReference type="RuleBase" id="RU004106"/>
    </source>
</evidence>
<dbReference type="Proteomes" id="UP000076335">
    <property type="component" value="Unassembled WGS sequence"/>
</dbReference>
<evidence type="ECO:0000256" key="9">
    <source>
        <dbReference type="ARBA" id="ARBA00022898"/>
    </source>
</evidence>
<comment type="catalytic activity">
    <reaction evidence="12">
        <text>L-isoleucine + 2-oxoglutarate = (S)-3-methyl-2-oxopentanoate + L-glutamate</text>
        <dbReference type="Rhea" id="RHEA:24801"/>
        <dbReference type="ChEBI" id="CHEBI:16810"/>
        <dbReference type="ChEBI" id="CHEBI:29985"/>
        <dbReference type="ChEBI" id="CHEBI:35146"/>
        <dbReference type="ChEBI" id="CHEBI:58045"/>
        <dbReference type="EC" id="2.6.1.42"/>
    </reaction>
</comment>
<dbReference type="InterPro" id="IPR043131">
    <property type="entry name" value="BCAT-like_N"/>
</dbReference>
<dbReference type="GO" id="GO:0008696">
    <property type="term" value="F:4-amino-4-deoxychorismate lyase activity"/>
    <property type="evidence" value="ECO:0007669"/>
    <property type="project" value="TreeGrafter"/>
</dbReference>
<dbReference type="InterPro" id="IPR018300">
    <property type="entry name" value="Aminotrans_IV_CS"/>
</dbReference>
<dbReference type="SUPFAM" id="SSF56752">
    <property type="entry name" value="D-aminoacid aminotransferase-like PLP-dependent enzymes"/>
    <property type="match status" value="1"/>
</dbReference>
<dbReference type="GO" id="GO:0004084">
    <property type="term" value="F:branched-chain-amino-acid transaminase activity"/>
    <property type="evidence" value="ECO:0007669"/>
    <property type="project" value="UniProtKB-EC"/>
</dbReference>
<keyword evidence="16" id="KW-0456">Lyase</keyword>
<comment type="function">
    <text evidence="2">Acts on leucine, isoleucine and valine.</text>
</comment>
<evidence type="ECO:0000256" key="8">
    <source>
        <dbReference type="ARBA" id="ARBA00014472"/>
    </source>
</evidence>
<protein>
    <recommendedName>
        <fullName evidence="8">Probable branched-chain-amino-acid aminotransferase</fullName>
        <ecNumber evidence="7">2.6.1.42</ecNumber>
    </recommendedName>
</protein>
<dbReference type="InterPro" id="IPR001544">
    <property type="entry name" value="Aminotrans_IV"/>
</dbReference>
<comment type="catalytic activity">
    <reaction evidence="11">
        <text>L-valine + 2-oxoglutarate = 3-methyl-2-oxobutanoate + L-glutamate</text>
        <dbReference type="Rhea" id="RHEA:24813"/>
        <dbReference type="ChEBI" id="CHEBI:11851"/>
        <dbReference type="ChEBI" id="CHEBI:16810"/>
        <dbReference type="ChEBI" id="CHEBI:29985"/>
        <dbReference type="ChEBI" id="CHEBI:57762"/>
        <dbReference type="EC" id="2.6.1.42"/>
    </reaction>
</comment>
<dbReference type="EMBL" id="LPVY01000003">
    <property type="protein sequence ID" value="KZB68124.1"/>
    <property type="molecule type" value="Genomic_DNA"/>
</dbReference>
<keyword evidence="10" id="KW-0028">Amino-acid biosynthesis</keyword>
<dbReference type="Gene3D" id="3.30.470.10">
    <property type="match status" value="1"/>
</dbReference>
<comment type="catalytic activity">
    <reaction evidence="13">
        <text>L-leucine + 2-oxoglutarate = 4-methyl-2-oxopentanoate + L-glutamate</text>
        <dbReference type="Rhea" id="RHEA:18321"/>
        <dbReference type="ChEBI" id="CHEBI:16810"/>
        <dbReference type="ChEBI" id="CHEBI:17865"/>
        <dbReference type="ChEBI" id="CHEBI:29985"/>
        <dbReference type="ChEBI" id="CHEBI:57427"/>
        <dbReference type="EC" id="2.6.1.42"/>
    </reaction>
</comment>
<dbReference type="PANTHER" id="PTHR42743:SF2">
    <property type="entry name" value="AMINODEOXYCHORISMATE LYASE"/>
    <property type="match status" value="1"/>
</dbReference>
<evidence type="ECO:0000256" key="10">
    <source>
        <dbReference type="ARBA" id="ARBA00023304"/>
    </source>
</evidence>
<evidence type="ECO:0000256" key="13">
    <source>
        <dbReference type="ARBA" id="ARBA00049229"/>
    </source>
</evidence>
<dbReference type="Gene3D" id="3.20.10.10">
    <property type="entry name" value="D-amino Acid Aminotransferase, subunit A, domain 2"/>
    <property type="match status" value="1"/>
</dbReference>
<evidence type="ECO:0000256" key="12">
    <source>
        <dbReference type="ARBA" id="ARBA00048798"/>
    </source>
</evidence>
<comment type="pathway">
    <text evidence="4">Amino-acid biosynthesis; L-valine biosynthesis; L-valine from pyruvate: step 4/4.</text>
</comment>
<dbReference type="InterPro" id="IPR043132">
    <property type="entry name" value="BCAT-like_C"/>
</dbReference>
<dbReference type="GO" id="GO:0005829">
    <property type="term" value="C:cytosol"/>
    <property type="evidence" value="ECO:0007669"/>
    <property type="project" value="TreeGrafter"/>
</dbReference>
<organism evidence="16 17">
    <name type="scientific">Thalassospira lucentensis</name>
    <dbReference type="NCBI Taxonomy" id="168935"/>
    <lineage>
        <taxon>Bacteria</taxon>
        <taxon>Pseudomonadati</taxon>
        <taxon>Pseudomonadota</taxon>
        <taxon>Alphaproteobacteria</taxon>
        <taxon>Rhodospirillales</taxon>
        <taxon>Thalassospiraceae</taxon>
        <taxon>Thalassospira</taxon>
    </lineage>
</organism>
<comment type="pathway">
    <text evidence="5">Amino-acid biosynthesis; L-leucine biosynthesis; L-leucine from 3-methyl-2-oxobutanoate: step 4/4.</text>
</comment>
<evidence type="ECO:0000256" key="1">
    <source>
        <dbReference type="ARBA" id="ARBA00001933"/>
    </source>
</evidence>
<comment type="caution">
    <text evidence="16">The sequence shown here is derived from an EMBL/GenBank/DDBJ whole genome shotgun (WGS) entry which is preliminary data.</text>
</comment>
<dbReference type="PANTHER" id="PTHR42743">
    <property type="entry name" value="AMINO-ACID AMINOTRANSFERASE"/>
    <property type="match status" value="1"/>
</dbReference>
<dbReference type="InterPro" id="IPR036038">
    <property type="entry name" value="Aminotransferase-like"/>
</dbReference>
<evidence type="ECO:0000256" key="7">
    <source>
        <dbReference type="ARBA" id="ARBA00013053"/>
    </source>
</evidence>
<evidence type="ECO:0000256" key="2">
    <source>
        <dbReference type="ARBA" id="ARBA00003109"/>
    </source>
</evidence>
<reference evidence="16 17" key="1">
    <citation type="submission" date="2015-12" db="EMBL/GenBank/DDBJ databases">
        <title>Genome sequence of Thalassospira lucentensis MCCC 1A02072.</title>
        <authorList>
            <person name="Lu L."/>
            <person name="Lai Q."/>
            <person name="Shao Z."/>
            <person name="Qian P."/>
        </authorList>
    </citation>
    <scope>NUCLEOTIDE SEQUENCE [LARGE SCALE GENOMIC DNA]</scope>
    <source>
        <strain evidence="16 17">MCCC 1A02072</strain>
    </source>
</reference>
<comment type="similarity">
    <text evidence="6 14">Belongs to the class-IV pyridoxal-phosphate-dependent aminotransferase family.</text>
</comment>
<dbReference type="FunFam" id="3.20.10.10:FF:000002">
    <property type="entry name" value="D-alanine aminotransferase"/>
    <property type="match status" value="1"/>
</dbReference>
<accession>A0A154LBJ3</accession>
<comment type="pathway">
    <text evidence="3">Amino-acid biosynthesis; L-isoleucine biosynthesis; L-isoleucine from 2-oxobutanoate: step 4/4.</text>
</comment>
<evidence type="ECO:0000256" key="6">
    <source>
        <dbReference type="ARBA" id="ARBA00009320"/>
    </source>
</evidence>
<sequence length="287" mass="31288">MKVWLNGNIIDQADAHIAVTDRGLLLGDGFFETMRSHRGRVAWLDRHYERLESHAELIGLTPDLLPNISEIADAVRLLCAEIDGEGAVIRLTVTRGSGPRGLLPPVECHPTVLMTAAPFSRPAHDNGLALATSKQVRRNPWSVANRIKSLNYMDNIAARREAAACGAEEALVLSVDGSVAETTIANLFGVRDGAFYTPPTDSGILSGLARQFVIDWCNDLDVVVHETSILPNELSSMESVFVCNALQGIRFVRSIDEVAFKSDLIKTDILMQLADDIEKSLCLGIDV</sequence>
<dbReference type="GO" id="GO:0009082">
    <property type="term" value="P:branched-chain amino acid biosynthetic process"/>
    <property type="evidence" value="ECO:0007669"/>
    <property type="project" value="UniProtKB-KW"/>
</dbReference>
<evidence type="ECO:0000256" key="15">
    <source>
        <dbReference type="RuleBase" id="RU004516"/>
    </source>
</evidence>
<dbReference type="AlphaFoldDB" id="A0A154LBJ3"/>
<evidence type="ECO:0000313" key="17">
    <source>
        <dbReference type="Proteomes" id="UP000076335"/>
    </source>
</evidence>
<dbReference type="GO" id="GO:0008153">
    <property type="term" value="P:4-aminobenzoate biosynthetic process"/>
    <property type="evidence" value="ECO:0007669"/>
    <property type="project" value="TreeGrafter"/>
</dbReference>
<name>A0A154LBJ3_9PROT</name>
<evidence type="ECO:0000256" key="11">
    <source>
        <dbReference type="ARBA" id="ARBA00048212"/>
    </source>
</evidence>
<proteinExistence type="inferred from homology"/>